<organism evidence="3">
    <name type="scientific">Schistocephalus solidus</name>
    <name type="common">Tapeworm</name>
    <dbReference type="NCBI Taxonomy" id="70667"/>
    <lineage>
        <taxon>Eukaryota</taxon>
        <taxon>Metazoa</taxon>
        <taxon>Spiralia</taxon>
        <taxon>Lophotrochozoa</taxon>
        <taxon>Platyhelminthes</taxon>
        <taxon>Cestoda</taxon>
        <taxon>Eucestoda</taxon>
        <taxon>Diphyllobothriidea</taxon>
        <taxon>Diphyllobothriidae</taxon>
        <taxon>Schistocephalus</taxon>
    </lineage>
</organism>
<name>A0A183SGW3_SCHSO</name>
<dbReference type="WBParaSite" id="SSLN_0000356401-mRNA-1">
    <property type="protein sequence ID" value="SSLN_0000356401-mRNA-1"/>
    <property type="gene ID" value="SSLN_0000356401"/>
</dbReference>
<reference evidence="3" key="1">
    <citation type="submission" date="2016-06" db="UniProtKB">
        <authorList>
            <consortium name="WormBaseParasite"/>
        </authorList>
    </citation>
    <scope>IDENTIFICATION</scope>
</reference>
<evidence type="ECO:0000313" key="2">
    <source>
        <dbReference type="Proteomes" id="UP000275846"/>
    </source>
</evidence>
<reference evidence="1 2" key="2">
    <citation type="submission" date="2018-11" db="EMBL/GenBank/DDBJ databases">
        <authorList>
            <consortium name="Pathogen Informatics"/>
        </authorList>
    </citation>
    <scope>NUCLEOTIDE SEQUENCE [LARGE SCALE GENOMIC DNA]</scope>
    <source>
        <strain evidence="1 2">NST_G2</strain>
    </source>
</reference>
<proteinExistence type="predicted"/>
<dbReference type="EMBL" id="UYSU01032545">
    <property type="protein sequence ID" value="VDL89846.1"/>
    <property type="molecule type" value="Genomic_DNA"/>
</dbReference>
<dbReference type="Proteomes" id="UP000275846">
    <property type="component" value="Unassembled WGS sequence"/>
</dbReference>
<protein>
    <submittedName>
        <fullName evidence="3">DDE-1 domain-containing protein</fullName>
    </submittedName>
</protein>
<sequence length="125" mass="13913">MDGCSLSAEEVTGCTLQRRCHSPQALKAFLIAQQNEKRVRWEVKHKRGILDAERKTELARIDAKAETAVDFGNHADDVKSLERTTCVTKYLKEYTVKDEALEGSGRWIQNCGGGALTENDDTIDG</sequence>
<accession>A0A183SGW3</accession>
<evidence type="ECO:0000313" key="3">
    <source>
        <dbReference type="WBParaSite" id="SSLN_0000356401-mRNA-1"/>
    </source>
</evidence>
<keyword evidence="2" id="KW-1185">Reference proteome</keyword>
<gene>
    <name evidence="1" type="ORF">SSLN_LOCUS3461</name>
</gene>
<evidence type="ECO:0000313" key="1">
    <source>
        <dbReference type="EMBL" id="VDL89846.1"/>
    </source>
</evidence>
<dbReference type="AlphaFoldDB" id="A0A183SGW3"/>